<dbReference type="InParanoid" id="K0YJZ1"/>
<keyword evidence="2" id="KW-1185">Reference proteome</keyword>
<reference evidence="1 2" key="1">
    <citation type="submission" date="2012-08" db="EMBL/GenBank/DDBJ databases">
        <title>The Genome Sequence of Slackia piriformis YIT 12062.</title>
        <authorList>
            <consortium name="The Broad Institute Genome Sequencing Platform"/>
            <person name="Earl A."/>
            <person name="Ward D."/>
            <person name="Feldgarden M."/>
            <person name="Gevers D."/>
            <person name="Morotomi M."/>
            <person name="Walker B."/>
            <person name="Young S.K."/>
            <person name="Zeng Q."/>
            <person name="Gargeya S."/>
            <person name="Fitzgerald M."/>
            <person name="Haas B."/>
            <person name="Abouelleil A."/>
            <person name="Alvarado L."/>
            <person name="Arachchi H.M."/>
            <person name="Berlin A.M."/>
            <person name="Chapman S.B."/>
            <person name="Goldberg J."/>
            <person name="Griggs A."/>
            <person name="Gujja S."/>
            <person name="Hansen M."/>
            <person name="Howarth C."/>
            <person name="Imamovic A."/>
            <person name="Larimer J."/>
            <person name="McCowen C."/>
            <person name="Montmayeur A."/>
            <person name="Murphy C."/>
            <person name="Neiman D."/>
            <person name="Pearson M."/>
            <person name="Priest M."/>
            <person name="Roberts A."/>
            <person name="Saif S."/>
            <person name="Shea T."/>
            <person name="Sisk P."/>
            <person name="Sykes S."/>
            <person name="Wortman J."/>
            <person name="Nusbaum C."/>
            <person name="Birren B."/>
        </authorList>
    </citation>
    <scope>NUCLEOTIDE SEQUENCE [LARGE SCALE GENOMIC DNA]</scope>
    <source>
        <strain evidence="1 2">YIT 12062</strain>
    </source>
</reference>
<name>K0YJZ1_9ACTN</name>
<gene>
    <name evidence="1" type="ORF">HMPREF9451_01457</name>
</gene>
<accession>K0YJZ1</accession>
<organism evidence="1 2">
    <name type="scientific">Slackia piriformis YIT 12062</name>
    <dbReference type="NCBI Taxonomy" id="742818"/>
    <lineage>
        <taxon>Bacteria</taxon>
        <taxon>Bacillati</taxon>
        <taxon>Actinomycetota</taxon>
        <taxon>Coriobacteriia</taxon>
        <taxon>Eggerthellales</taxon>
        <taxon>Eggerthellaceae</taxon>
        <taxon>Slackia</taxon>
    </lineage>
</organism>
<dbReference type="HOGENOM" id="CLU_3398506_0_0_11"/>
<dbReference type="EMBL" id="ADMD01000007">
    <property type="protein sequence ID" value="EJZ83932.1"/>
    <property type="molecule type" value="Genomic_DNA"/>
</dbReference>
<evidence type="ECO:0000313" key="2">
    <source>
        <dbReference type="Proteomes" id="UP000006069"/>
    </source>
</evidence>
<evidence type="ECO:0000313" key="1">
    <source>
        <dbReference type="EMBL" id="EJZ83932.1"/>
    </source>
</evidence>
<comment type="caution">
    <text evidence="1">The sequence shown here is derived from an EMBL/GenBank/DDBJ whole genome shotgun (WGS) entry which is preliminary data.</text>
</comment>
<protein>
    <submittedName>
        <fullName evidence="1">Uncharacterized protein</fullName>
    </submittedName>
</protein>
<dbReference type="Proteomes" id="UP000006069">
    <property type="component" value="Unassembled WGS sequence"/>
</dbReference>
<dbReference type="AlphaFoldDB" id="K0YJZ1"/>
<proteinExistence type="predicted"/>
<sequence length="31" mass="3740">MGKRKPRERLRPTLFQFAKINAKKKVINIRT</sequence>